<dbReference type="AlphaFoldDB" id="A0AAV7RN28"/>
<gene>
    <name evidence="2" type="ORF">NDU88_005173</name>
</gene>
<comment type="caution">
    <text evidence="2">The sequence shown here is derived from an EMBL/GenBank/DDBJ whole genome shotgun (WGS) entry which is preliminary data.</text>
</comment>
<feature type="region of interest" description="Disordered" evidence="1">
    <location>
        <begin position="1"/>
        <end position="45"/>
    </location>
</feature>
<keyword evidence="3" id="KW-1185">Reference proteome</keyword>
<sequence length="114" mass="12802">MARVPRARRGAKPFDGAVPPEPTGGQDTTLQMQGPTRSPKVRAPNLNPIKLLEEVLPETCLINYACKLRSSRVFLLCMQTDTELLKNMHLYYRLPFLDTVATRNTAPHHDFGAQ</sequence>
<organism evidence="2 3">
    <name type="scientific">Pleurodeles waltl</name>
    <name type="common">Iberian ribbed newt</name>
    <dbReference type="NCBI Taxonomy" id="8319"/>
    <lineage>
        <taxon>Eukaryota</taxon>
        <taxon>Metazoa</taxon>
        <taxon>Chordata</taxon>
        <taxon>Craniata</taxon>
        <taxon>Vertebrata</taxon>
        <taxon>Euteleostomi</taxon>
        <taxon>Amphibia</taxon>
        <taxon>Batrachia</taxon>
        <taxon>Caudata</taxon>
        <taxon>Salamandroidea</taxon>
        <taxon>Salamandridae</taxon>
        <taxon>Pleurodelinae</taxon>
        <taxon>Pleurodeles</taxon>
    </lineage>
</organism>
<proteinExistence type="predicted"/>
<evidence type="ECO:0000313" key="3">
    <source>
        <dbReference type="Proteomes" id="UP001066276"/>
    </source>
</evidence>
<name>A0AAV7RN28_PLEWA</name>
<feature type="compositionally biased region" description="Polar residues" evidence="1">
    <location>
        <begin position="25"/>
        <end position="36"/>
    </location>
</feature>
<dbReference type="EMBL" id="JANPWB010000009">
    <property type="protein sequence ID" value="KAJ1152398.1"/>
    <property type="molecule type" value="Genomic_DNA"/>
</dbReference>
<accession>A0AAV7RN28</accession>
<feature type="compositionally biased region" description="Basic residues" evidence="1">
    <location>
        <begin position="1"/>
        <end position="11"/>
    </location>
</feature>
<protein>
    <submittedName>
        <fullName evidence="2">Uncharacterized protein</fullName>
    </submittedName>
</protein>
<evidence type="ECO:0000256" key="1">
    <source>
        <dbReference type="SAM" id="MobiDB-lite"/>
    </source>
</evidence>
<reference evidence="2" key="1">
    <citation type="journal article" date="2022" name="bioRxiv">
        <title>Sequencing and chromosome-scale assembly of the giantPleurodeles waltlgenome.</title>
        <authorList>
            <person name="Brown T."/>
            <person name="Elewa A."/>
            <person name="Iarovenko S."/>
            <person name="Subramanian E."/>
            <person name="Araus A.J."/>
            <person name="Petzold A."/>
            <person name="Susuki M."/>
            <person name="Suzuki K.-i.T."/>
            <person name="Hayashi T."/>
            <person name="Toyoda A."/>
            <person name="Oliveira C."/>
            <person name="Osipova E."/>
            <person name="Leigh N.D."/>
            <person name="Simon A."/>
            <person name="Yun M.H."/>
        </authorList>
    </citation>
    <scope>NUCLEOTIDE SEQUENCE</scope>
    <source>
        <strain evidence="2">20211129_DDA</strain>
        <tissue evidence="2">Liver</tissue>
    </source>
</reference>
<evidence type="ECO:0000313" key="2">
    <source>
        <dbReference type="EMBL" id="KAJ1152398.1"/>
    </source>
</evidence>
<dbReference type="Proteomes" id="UP001066276">
    <property type="component" value="Chromosome 5"/>
</dbReference>